<dbReference type="SUPFAM" id="SSF53300">
    <property type="entry name" value="vWA-like"/>
    <property type="match status" value="1"/>
</dbReference>
<proteinExistence type="predicted"/>
<keyword evidence="4" id="KW-1185">Reference proteome</keyword>
<feature type="compositionally biased region" description="Acidic residues" evidence="1">
    <location>
        <begin position="281"/>
        <end position="300"/>
    </location>
</feature>
<reference evidence="3 4" key="1">
    <citation type="journal article" date="2019" name="Int. J. Syst. Evol. Microbiol.">
        <title>The Global Catalogue of Microorganisms (GCM) 10K type strain sequencing project: providing services to taxonomists for standard genome sequencing and annotation.</title>
        <authorList>
            <consortium name="The Broad Institute Genomics Platform"/>
            <consortium name="The Broad Institute Genome Sequencing Center for Infectious Disease"/>
            <person name="Wu L."/>
            <person name="Ma J."/>
        </authorList>
    </citation>
    <scope>NUCLEOTIDE SEQUENCE [LARGE SCALE GENOMIC DNA]</scope>
    <source>
        <strain evidence="3 4">JCM 14919</strain>
    </source>
</reference>
<dbReference type="SMART" id="SM00327">
    <property type="entry name" value="VWA"/>
    <property type="match status" value="1"/>
</dbReference>
<feature type="region of interest" description="Disordered" evidence="1">
    <location>
        <begin position="331"/>
        <end position="372"/>
    </location>
</feature>
<feature type="region of interest" description="Disordered" evidence="1">
    <location>
        <begin position="240"/>
        <end position="311"/>
    </location>
</feature>
<dbReference type="Proteomes" id="UP001501084">
    <property type="component" value="Unassembled WGS sequence"/>
</dbReference>
<comment type="caution">
    <text evidence="3">The sequence shown here is derived from an EMBL/GenBank/DDBJ whole genome shotgun (WGS) entry which is preliminary data.</text>
</comment>
<dbReference type="InterPro" id="IPR036465">
    <property type="entry name" value="vWFA_dom_sf"/>
</dbReference>
<dbReference type="CDD" id="cd00198">
    <property type="entry name" value="vWFA"/>
    <property type="match status" value="1"/>
</dbReference>
<name>A0ABN3B5Q4_9MICO</name>
<dbReference type="Pfam" id="PF00092">
    <property type="entry name" value="VWA"/>
    <property type="match status" value="1"/>
</dbReference>
<dbReference type="RefSeq" id="WP_346057827.1">
    <property type="nucleotide sequence ID" value="NZ_BAAAOP010000005.1"/>
</dbReference>
<evidence type="ECO:0000313" key="3">
    <source>
        <dbReference type="EMBL" id="GAA2187701.1"/>
    </source>
</evidence>
<dbReference type="Gene3D" id="3.40.50.410">
    <property type="entry name" value="von Willebrand factor, type A domain"/>
    <property type="match status" value="1"/>
</dbReference>
<dbReference type="EMBL" id="BAAAOP010000005">
    <property type="protein sequence ID" value="GAA2187701.1"/>
    <property type="molecule type" value="Genomic_DNA"/>
</dbReference>
<gene>
    <name evidence="3" type="ORF">GCM10009786_13740</name>
</gene>
<protein>
    <recommendedName>
        <fullName evidence="2">VWFA domain-containing protein</fullName>
    </recommendedName>
</protein>
<organism evidence="3 4">
    <name type="scientific">Leucobacter alluvii</name>
    <dbReference type="NCBI Taxonomy" id="340321"/>
    <lineage>
        <taxon>Bacteria</taxon>
        <taxon>Bacillati</taxon>
        <taxon>Actinomycetota</taxon>
        <taxon>Actinomycetes</taxon>
        <taxon>Micrococcales</taxon>
        <taxon>Microbacteriaceae</taxon>
        <taxon>Leucobacter</taxon>
    </lineage>
</organism>
<accession>A0ABN3B5Q4</accession>
<dbReference type="PROSITE" id="PS50234">
    <property type="entry name" value="VWFA"/>
    <property type="match status" value="1"/>
</dbReference>
<sequence>MAVNEHLMGTGLRARLEGVGAVIGIPVHVTDDEVWELTDRELRVGLGWYGVRGHSESEAVALAFLHLWEGPRNNRVEPARARRRASFTRVRPDATPLFDEVYRVQAMSELLTAMPGLRAPLLAATHRSVPSDVTTWPRHLQWIAVVLRAGVAGAADAHTVLAGTHIDVRRAWSELLPIDAHRDASGRAEQEMLHQLRAFRRVMAPDSKRSAVFRFERAVAWLLGAYEQLAARDAAERGLDAHSGAGGADDEPAPETALSSSGQHAGDGDADAEGDERNGDEPDQDPDASDGDGEAGETEEERARAGDGRETAEGADLFASQQAAFVERMLSTPMPGGGRTDDRGLMPEAPPPANDSAQPAEPLHGASGGSAGGFAETELADYRGRAASLADAIERMRAVWAQVIAERVTSRRVPDARPRPEGDDLAADSLAAAVAESRAGQPRPRAFRDRAMRARRTRRAGSTDYVLLVDRSASMQGAAAEAAADTMLIMTEALAGVARDIEAAERVGGAALDLDIRTALVVFDSAVDVVKPLSSGLDDSVRRAVHGAIRVPRGSTNDGAALRAAADQLGLGESEHSDGGAADGRERRRIVILVSDGGSNDPTAAEHALRRLRSAGVEVHGIGIGPGDLESRYAPNGRTVLDVRTLPEVLQSLVLDEVERRTR</sequence>
<evidence type="ECO:0000313" key="4">
    <source>
        <dbReference type="Proteomes" id="UP001501084"/>
    </source>
</evidence>
<evidence type="ECO:0000259" key="2">
    <source>
        <dbReference type="PROSITE" id="PS50234"/>
    </source>
</evidence>
<feature type="domain" description="VWFA" evidence="2">
    <location>
        <begin position="464"/>
        <end position="625"/>
    </location>
</feature>
<feature type="compositionally biased region" description="Basic and acidic residues" evidence="1">
    <location>
        <begin position="301"/>
        <end position="311"/>
    </location>
</feature>
<evidence type="ECO:0000256" key="1">
    <source>
        <dbReference type="SAM" id="MobiDB-lite"/>
    </source>
</evidence>
<dbReference type="InterPro" id="IPR002035">
    <property type="entry name" value="VWF_A"/>
</dbReference>